<evidence type="ECO:0000313" key="2">
    <source>
        <dbReference type="Proteomes" id="UP000192907"/>
    </source>
</evidence>
<dbReference type="OrthoDB" id="4070623at2"/>
<protein>
    <recommendedName>
        <fullName evidence="3">Phage protein D</fullName>
    </recommendedName>
</protein>
<name>A0A1Y6C889_9BACT</name>
<proteinExistence type="predicted"/>
<dbReference type="Proteomes" id="UP000192907">
    <property type="component" value="Unassembled WGS sequence"/>
</dbReference>
<evidence type="ECO:0008006" key="3">
    <source>
        <dbReference type="Google" id="ProtNLM"/>
    </source>
</evidence>
<dbReference type="AlphaFoldDB" id="A0A1Y6C889"/>
<dbReference type="STRING" id="1513793.SAMN06296036_1155"/>
<gene>
    <name evidence="1" type="ORF">SAMN06296036_1155</name>
</gene>
<dbReference type="EMBL" id="FWZT01000015">
    <property type="protein sequence ID" value="SMF48835.1"/>
    <property type="molecule type" value="Genomic_DNA"/>
</dbReference>
<dbReference type="SUPFAM" id="SSF69279">
    <property type="entry name" value="Phage tail proteins"/>
    <property type="match status" value="1"/>
</dbReference>
<sequence length="319" mass="35443">MKASYRIESPRGDITPEIRSRLIELTITDESGGMSDACSLVLSDEPELIERPRAGDTLKVALGYEEVLIEMGRFTLKPIEAKGYPSQLKLTATAIAGAKSLLSKKERSWNNQSIGDIAREIAAENGLTAAVSSYFDGIKIKHIDQHESDSSFLSRIAEIYDGVYKPFEDRLILIKKGESETASGRKIEPITISRVKDYSLSTSTEKAYTGVKAFYWDERLAERKEVLEGADESVFEIDFLMTDKAMAKSIAASKLKKLERESSRLTLTVTGNQELFAERKAEISGVRPDVDGTWLITKVTHTLNASGYISKVELERTSE</sequence>
<evidence type="ECO:0000313" key="1">
    <source>
        <dbReference type="EMBL" id="SMF48835.1"/>
    </source>
</evidence>
<dbReference type="RefSeq" id="WP_132319610.1">
    <property type="nucleotide sequence ID" value="NZ_FWZT01000015.1"/>
</dbReference>
<accession>A0A1Y6C889</accession>
<organism evidence="1 2">
    <name type="scientific">Pseudobacteriovorax antillogorgiicola</name>
    <dbReference type="NCBI Taxonomy" id="1513793"/>
    <lineage>
        <taxon>Bacteria</taxon>
        <taxon>Pseudomonadati</taxon>
        <taxon>Bdellovibrionota</taxon>
        <taxon>Oligoflexia</taxon>
        <taxon>Oligoflexales</taxon>
        <taxon>Pseudobacteriovoracaceae</taxon>
        <taxon>Pseudobacteriovorax</taxon>
    </lineage>
</organism>
<reference evidence="2" key="1">
    <citation type="submission" date="2017-04" db="EMBL/GenBank/DDBJ databases">
        <authorList>
            <person name="Varghese N."/>
            <person name="Submissions S."/>
        </authorList>
    </citation>
    <scope>NUCLEOTIDE SEQUENCE [LARGE SCALE GENOMIC DNA]</scope>
    <source>
        <strain evidence="2">RKEM611</strain>
    </source>
</reference>
<keyword evidence="2" id="KW-1185">Reference proteome</keyword>
<dbReference type="Pfam" id="PF05954">
    <property type="entry name" value="Phage_GPD"/>
    <property type="match status" value="1"/>
</dbReference>